<organism evidence="3 4">
    <name type="scientific">Pseudonocardia autotrophica</name>
    <name type="common">Amycolata autotrophica</name>
    <name type="synonym">Nocardia autotrophica</name>
    <dbReference type="NCBI Taxonomy" id="2074"/>
    <lineage>
        <taxon>Bacteria</taxon>
        <taxon>Bacillati</taxon>
        <taxon>Actinomycetota</taxon>
        <taxon>Actinomycetes</taxon>
        <taxon>Pseudonocardiales</taxon>
        <taxon>Pseudonocardiaceae</taxon>
        <taxon>Pseudonocardia</taxon>
    </lineage>
</organism>
<proteinExistence type="predicted"/>
<dbReference type="Proteomes" id="UP000194360">
    <property type="component" value="Unassembled WGS sequence"/>
</dbReference>
<feature type="domain" description="DUF4872" evidence="2">
    <location>
        <begin position="167"/>
        <end position="348"/>
    </location>
</feature>
<accession>A0A1Y2MSN6</accession>
<comment type="caution">
    <text evidence="3">The sequence shown here is derived from an EMBL/GenBank/DDBJ whole genome shotgun (WGS) entry which is preliminary data.</text>
</comment>
<dbReference type="InterPro" id="IPR026935">
    <property type="entry name" value="BtrH_N"/>
</dbReference>
<reference evidence="3 4" key="1">
    <citation type="submission" date="2016-09" db="EMBL/GenBank/DDBJ databases">
        <title>Pseudonocardia autotrophica DSM535, a candidate organism with high potential of specific P450 cytochromes.</title>
        <authorList>
            <person name="Grumaz C."/>
            <person name="Vainshtein Y."/>
            <person name="Kirstahler P."/>
            <person name="Sohn K."/>
        </authorList>
    </citation>
    <scope>NUCLEOTIDE SEQUENCE [LARGE SCALE GENOMIC DNA]</scope>
    <source>
        <strain evidence="3 4">DSM 535</strain>
    </source>
</reference>
<evidence type="ECO:0008006" key="5">
    <source>
        <dbReference type="Google" id="ProtNLM"/>
    </source>
</evidence>
<name>A0A1Y2MSN6_PSEAH</name>
<keyword evidence="4" id="KW-1185">Reference proteome</keyword>
<evidence type="ECO:0000259" key="2">
    <source>
        <dbReference type="Pfam" id="PF16169"/>
    </source>
</evidence>
<evidence type="ECO:0000313" key="4">
    <source>
        <dbReference type="Proteomes" id="UP000194360"/>
    </source>
</evidence>
<dbReference type="RefSeq" id="WP_249044935.1">
    <property type="nucleotide sequence ID" value="NZ_MIGB01000024.1"/>
</dbReference>
<dbReference type="InterPro" id="IPR032369">
    <property type="entry name" value="DUF4872"/>
</dbReference>
<dbReference type="AlphaFoldDB" id="A0A1Y2MSN6"/>
<dbReference type="STRING" id="2074.BG845_04186"/>
<feature type="domain" description="Butirosin biosynthesis protein H N-terminal" evidence="1">
    <location>
        <begin position="27"/>
        <end position="155"/>
    </location>
</feature>
<gene>
    <name evidence="3" type="ORF">BG845_04186</name>
</gene>
<protein>
    <recommendedName>
        <fullName evidence="5">DUF4872 domain-containing protein</fullName>
    </recommendedName>
</protein>
<dbReference type="Pfam" id="PF16169">
    <property type="entry name" value="DUF4872"/>
    <property type="match status" value="1"/>
</dbReference>
<evidence type="ECO:0000313" key="3">
    <source>
        <dbReference type="EMBL" id="OSY38233.1"/>
    </source>
</evidence>
<dbReference type="Pfam" id="PF14399">
    <property type="entry name" value="BtrH_N"/>
    <property type="match status" value="1"/>
</dbReference>
<evidence type="ECO:0000259" key="1">
    <source>
        <dbReference type="Pfam" id="PF14399"/>
    </source>
</evidence>
<dbReference type="EMBL" id="MIGB01000024">
    <property type="protein sequence ID" value="OSY38233.1"/>
    <property type="molecule type" value="Genomic_DNA"/>
</dbReference>
<sequence>MNEMTTAVTAGPGAVVLDGMPATGGVHCETSTLGALLEHAGVRLSEPMLFGLGEGLSFVYWDSKRQAVPFLGGRVKPFELTQNLAGRLGLELRVQETTSARKAWSQVQDLLDAGAPVGLQLDSHDLDYFTSRVHFAGHVVALYGYDPDTVYLLDTEQQGGRVSTSRESLARARAARGPMSAPHRSFTLGAPGAPVDVAAAIRPAIVGCAEEFLSPPIANVGCRGVSTTAKRIVSWLDRVDDPTHDLPLIAMLMERGGTGGGLFRFLYRDFLTECLPMLDDGTSAGGAGRATDLVTEGRDLFDESAQLWTRVAGLVESAGRTEDADPLSEAAELVHRIARIETAAMTALRSV</sequence>